<proteinExistence type="predicted"/>
<sequence>MPALAIILVIVGLVLLFLGIFVEAVKFLLWIGVIILIIGIIAALLRFIRRQV</sequence>
<gene>
    <name evidence="2" type="ORF">MTE01_12270</name>
</gene>
<feature type="transmembrane region" description="Helical" evidence="1">
    <location>
        <begin position="28"/>
        <end position="48"/>
    </location>
</feature>
<dbReference type="AlphaFoldDB" id="A0A4Y3QJJ6"/>
<evidence type="ECO:0000313" key="2">
    <source>
        <dbReference type="EMBL" id="GEB45282.1"/>
    </source>
</evidence>
<evidence type="ECO:0000256" key="1">
    <source>
        <dbReference type="SAM" id="Phobius"/>
    </source>
</evidence>
<dbReference type="Proteomes" id="UP000319525">
    <property type="component" value="Unassembled WGS sequence"/>
</dbReference>
<evidence type="ECO:0008006" key="4">
    <source>
        <dbReference type="Google" id="ProtNLM"/>
    </source>
</evidence>
<keyword evidence="1" id="KW-0472">Membrane</keyword>
<reference evidence="2 3" key="1">
    <citation type="submission" date="2019-06" db="EMBL/GenBank/DDBJ databases">
        <title>Whole genome shotgun sequence of Microbacterium testaceum NBRC 12675.</title>
        <authorList>
            <person name="Hosoyama A."/>
            <person name="Uohara A."/>
            <person name="Ohji S."/>
            <person name="Ichikawa N."/>
        </authorList>
    </citation>
    <scope>NUCLEOTIDE SEQUENCE [LARGE SCALE GENOMIC DNA]</scope>
    <source>
        <strain evidence="2 3">NBRC 12675</strain>
    </source>
</reference>
<protein>
    <recommendedName>
        <fullName evidence="4">DUF4175 domain-containing protein</fullName>
    </recommendedName>
</protein>
<accession>A0A4Y3QJJ6</accession>
<comment type="caution">
    <text evidence="2">The sequence shown here is derived from an EMBL/GenBank/DDBJ whole genome shotgun (WGS) entry which is preliminary data.</text>
</comment>
<dbReference type="EMBL" id="BJML01000002">
    <property type="protein sequence ID" value="GEB45282.1"/>
    <property type="molecule type" value="Genomic_DNA"/>
</dbReference>
<dbReference type="RefSeq" id="WP_180993321.1">
    <property type="nucleotide sequence ID" value="NZ_JAOCZR010000010.1"/>
</dbReference>
<keyword evidence="1" id="KW-0812">Transmembrane</keyword>
<organism evidence="2 3">
    <name type="scientific">Microbacterium testaceum</name>
    <name type="common">Aureobacterium testaceum</name>
    <name type="synonym">Brevibacterium testaceum</name>
    <dbReference type="NCBI Taxonomy" id="2033"/>
    <lineage>
        <taxon>Bacteria</taxon>
        <taxon>Bacillati</taxon>
        <taxon>Actinomycetota</taxon>
        <taxon>Actinomycetes</taxon>
        <taxon>Micrococcales</taxon>
        <taxon>Microbacteriaceae</taxon>
        <taxon>Microbacterium</taxon>
    </lineage>
</organism>
<evidence type="ECO:0000313" key="3">
    <source>
        <dbReference type="Proteomes" id="UP000319525"/>
    </source>
</evidence>
<feature type="transmembrane region" description="Helical" evidence="1">
    <location>
        <begin position="5"/>
        <end position="22"/>
    </location>
</feature>
<name>A0A4Y3QJJ6_MICTE</name>
<keyword evidence="1" id="KW-1133">Transmembrane helix</keyword>